<dbReference type="Proteomes" id="UP000243679">
    <property type="component" value="Chromosome"/>
</dbReference>
<keyword evidence="2" id="KW-1185">Reference proteome</keyword>
<organism evidence="1 2">
    <name type="scientific">Candidatus Nitrosoglobus terrae</name>
    <dbReference type="NCBI Taxonomy" id="1630141"/>
    <lineage>
        <taxon>Bacteria</taxon>
        <taxon>Pseudomonadati</taxon>
        <taxon>Pseudomonadota</taxon>
        <taxon>Gammaproteobacteria</taxon>
        <taxon>Chromatiales</taxon>
        <taxon>Chromatiaceae</taxon>
        <taxon>Candidatus Nitrosoglobus</taxon>
    </lineage>
</organism>
<proteinExistence type="predicted"/>
<dbReference type="OrthoDB" id="9785181at2"/>
<protein>
    <submittedName>
        <fullName evidence="1">Uncharacterized protein</fullName>
    </submittedName>
</protein>
<dbReference type="AlphaFoldDB" id="A0A1Q2SPP8"/>
<accession>A0A1Q2SPP8</accession>
<evidence type="ECO:0000313" key="2">
    <source>
        <dbReference type="Proteomes" id="UP000243679"/>
    </source>
</evidence>
<dbReference type="KEGG" id="ntt:TAO_1744"/>
<evidence type="ECO:0000313" key="1">
    <source>
        <dbReference type="EMBL" id="BAW81114.1"/>
    </source>
</evidence>
<reference evidence="1 2" key="1">
    <citation type="journal article" date="2017" name="ISME J.">
        <title>An acid-tolerant ammonia-oxidizing ?-proteobacterium from soil.</title>
        <authorList>
            <person name="Hayatsu M."/>
            <person name="Tago K."/>
            <person name="Uchiyama I."/>
            <person name="Toyoda A."/>
            <person name="Wang Y."/>
            <person name="Shimomura Y."/>
            <person name="Okubo T."/>
            <person name="Kurisu F."/>
            <person name="Hirono Y."/>
            <person name="Nonaka K."/>
            <person name="Akiyama H."/>
            <person name="Itoh T."/>
            <person name="Takami H."/>
        </authorList>
    </citation>
    <scope>NUCLEOTIDE SEQUENCE [LARGE SCALE GENOMIC DNA]</scope>
    <source>
        <strain evidence="1 2">TAO100</strain>
    </source>
</reference>
<sequence length="165" mass="19082">MNDPKLKNDSPSTQEGVTASYQAAFATQITTTLDQQHLISILKNIHPEQCLNFLSRKSLNETLLTRHHGRWSWGELSSNITLPWSEELIDQFKSHWDWIHLSRNIALPWSLKFIERFKDHWHWGQLSSNTRALAILPVLKPEDVTIIMAHHFPDDSGCKLPTLHS</sequence>
<gene>
    <name evidence="1" type="ORF">TAO_1744</name>
</gene>
<dbReference type="RefSeq" id="WP_096527586.1">
    <property type="nucleotide sequence ID" value="NZ_AP014836.1"/>
</dbReference>
<name>A0A1Q2SPP8_9GAMM</name>
<dbReference type="EMBL" id="AP014836">
    <property type="protein sequence ID" value="BAW81114.1"/>
    <property type="molecule type" value="Genomic_DNA"/>
</dbReference>